<dbReference type="GO" id="GO:0003964">
    <property type="term" value="F:RNA-directed DNA polymerase activity"/>
    <property type="evidence" value="ECO:0007669"/>
    <property type="project" value="UniProtKB-KW"/>
</dbReference>
<reference evidence="1" key="2">
    <citation type="submission" date="2022-01" db="EMBL/GenBank/DDBJ databases">
        <authorList>
            <person name="Yamashiro T."/>
            <person name="Shiraishi A."/>
            <person name="Satake H."/>
            <person name="Nakayama K."/>
        </authorList>
    </citation>
    <scope>NUCLEOTIDE SEQUENCE</scope>
</reference>
<dbReference type="Gene3D" id="3.10.10.10">
    <property type="entry name" value="HIV Type 1 Reverse Transcriptase, subunit A, domain 1"/>
    <property type="match status" value="1"/>
</dbReference>
<organism evidence="1 2">
    <name type="scientific">Tanacetum coccineum</name>
    <dbReference type="NCBI Taxonomy" id="301880"/>
    <lineage>
        <taxon>Eukaryota</taxon>
        <taxon>Viridiplantae</taxon>
        <taxon>Streptophyta</taxon>
        <taxon>Embryophyta</taxon>
        <taxon>Tracheophyta</taxon>
        <taxon>Spermatophyta</taxon>
        <taxon>Magnoliopsida</taxon>
        <taxon>eudicotyledons</taxon>
        <taxon>Gunneridae</taxon>
        <taxon>Pentapetalae</taxon>
        <taxon>asterids</taxon>
        <taxon>campanulids</taxon>
        <taxon>Asterales</taxon>
        <taxon>Asteraceae</taxon>
        <taxon>Asteroideae</taxon>
        <taxon>Anthemideae</taxon>
        <taxon>Anthemidinae</taxon>
        <taxon>Tanacetum</taxon>
    </lineage>
</organism>
<keyword evidence="1" id="KW-0808">Transferase</keyword>
<keyword evidence="2" id="KW-1185">Reference proteome</keyword>
<dbReference type="Proteomes" id="UP001151760">
    <property type="component" value="Unassembled WGS sequence"/>
</dbReference>
<reference evidence="1" key="1">
    <citation type="journal article" date="2022" name="Int. J. Mol. Sci.">
        <title>Draft Genome of Tanacetum Coccineum: Genomic Comparison of Closely Related Tanacetum-Family Plants.</title>
        <authorList>
            <person name="Yamashiro T."/>
            <person name="Shiraishi A."/>
            <person name="Nakayama K."/>
            <person name="Satake H."/>
        </authorList>
    </citation>
    <scope>NUCLEOTIDE SEQUENCE</scope>
</reference>
<protein>
    <submittedName>
        <fullName evidence="1">Reverse transcriptase domain-containing protein</fullName>
    </submittedName>
</protein>
<dbReference type="PANTHER" id="PTHR33067:SF35">
    <property type="entry name" value="ASPARTIC PEPTIDASE DDI1-TYPE DOMAIN-CONTAINING PROTEIN"/>
    <property type="match status" value="1"/>
</dbReference>
<gene>
    <name evidence="1" type="ORF">Tco_0823806</name>
</gene>
<dbReference type="InterPro" id="IPR043502">
    <property type="entry name" value="DNA/RNA_pol_sf"/>
</dbReference>
<name>A0ABQ5AMC9_9ASTR</name>
<dbReference type="CDD" id="cd00303">
    <property type="entry name" value="retropepsin_like"/>
    <property type="match status" value="1"/>
</dbReference>
<keyword evidence="1" id="KW-0695">RNA-directed DNA polymerase</keyword>
<evidence type="ECO:0000313" key="1">
    <source>
        <dbReference type="EMBL" id="GJT02637.1"/>
    </source>
</evidence>
<dbReference type="InterPro" id="IPR021109">
    <property type="entry name" value="Peptidase_aspartic_dom_sf"/>
</dbReference>
<comment type="caution">
    <text evidence="1">The sequence shown here is derived from an EMBL/GenBank/DDBJ whole genome shotgun (WGS) entry which is preliminary data.</text>
</comment>
<sequence>MFRKLLNNKDKIIDLIKTPVNENCSAVILKRFPEKLGDPGRFLIPCDFPEMDECLALADLGASINLMPLSVWEKLNLSDLTKTRMILELADRMISTPTGIAEDVFMKVGTFLFLADFVVVDYIADPWVPLILRRPFLRTARTLIDVHGEQMTLRHDDQSITFKVGDTKTFSYNTIESVNRVDVIDVACEEFAQEVLGFSNISKSGNPTPTLEPILSTSPTSLTPFEGGDFILEEIEACLTSESIPPRIDDADFDPKEDLLTLERLLNSDPSSTLPPEEQKFEELKTVEPSSDELPELELKDLPPHLEYAFLEGTDKLPVIIAKDLKDEDKTALLKVLRSHKRAIAWKMSDIKGIDPKFCTHKILMEDNVKPTVQHQRRVNPKIHEVIKKEVIKLLEAGLIYPISDSPWVSPVHCVPKKGGITVIENDDNELIPTRLITGWRVCIDYRKLNDVTRKDHFPLPFMD</sequence>
<dbReference type="PANTHER" id="PTHR33067">
    <property type="entry name" value="RNA-DIRECTED DNA POLYMERASE-RELATED"/>
    <property type="match status" value="1"/>
</dbReference>
<dbReference type="SUPFAM" id="SSF56672">
    <property type="entry name" value="DNA/RNA polymerases"/>
    <property type="match status" value="1"/>
</dbReference>
<accession>A0ABQ5AMC9</accession>
<proteinExistence type="predicted"/>
<dbReference type="Gene3D" id="2.40.70.10">
    <property type="entry name" value="Acid Proteases"/>
    <property type="match status" value="1"/>
</dbReference>
<dbReference type="EMBL" id="BQNB010012364">
    <property type="protein sequence ID" value="GJT02637.1"/>
    <property type="molecule type" value="Genomic_DNA"/>
</dbReference>
<keyword evidence="1" id="KW-0548">Nucleotidyltransferase</keyword>
<evidence type="ECO:0000313" key="2">
    <source>
        <dbReference type="Proteomes" id="UP001151760"/>
    </source>
</evidence>